<gene>
    <name evidence="1" type="ORF">SAMN06265379_101149</name>
</gene>
<evidence type="ECO:0000313" key="1">
    <source>
        <dbReference type="EMBL" id="SMO34337.1"/>
    </source>
</evidence>
<dbReference type="EMBL" id="FXTB01000001">
    <property type="protein sequence ID" value="SMO34337.1"/>
    <property type="molecule type" value="Genomic_DNA"/>
</dbReference>
<dbReference type="OrthoDB" id="3637015at2"/>
<keyword evidence="2" id="KW-1185">Reference proteome</keyword>
<sequence>MKKSVVIVCVTIAVLFTGCDFINKIKEFLGVTIPDATEQAIAVIDRGINQLGVASADWQDIMSTVIEDLPDEVQSTIKNEVSNLLQRGIAAVGAEFRCNVDFLRIRMRQGLQRIKSKLLGTELPAMEPHLCQVVPSAIDMSLEQNRRNKIEFFGYDFDATNVQVLLVNGSREVNVTRHLDRPTHYAMTLNLGASGVRLNAQSKRIILRWNGRNISSMAVIQAAPNICESKFKNILPSNVSGMPYHTAKPGKSKGDKEFDGHGPRMYCSVTLINEGNRVRAKVYATASETTSDWTYGKMQRFYTLYNVDPGYVIEDIVSPTFASYSYTDRNHAKDVHAGSGPVQKFILNGDGPGDDIGRNTKVEIQFNPIRLQLKETGDCVSTATIRKLQMEGVISTALQNKIIATPQLNFLAPSEIGEIETETILMVDTLGLSAN</sequence>
<dbReference type="RefSeq" id="WP_142531566.1">
    <property type="nucleotide sequence ID" value="NZ_FXTB01000001.1"/>
</dbReference>
<proteinExistence type="predicted"/>
<protein>
    <submittedName>
        <fullName evidence="1">Uncharacterized protein</fullName>
    </submittedName>
</protein>
<accession>A0A521AHR8</accession>
<dbReference type="Proteomes" id="UP000319040">
    <property type="component" value="Unassembled WGS sequence"/>
</dbReference>
<organism evidence="1 2">
    <name type="scientific">Saccharicrinis carchari</name>
    <dbReference type="NCBI Taxonomy" id="1168039"/>
    <lineage>
        <taxon>Bacteria</taxon>
        <taxon>Pseudomonadati</taxon>
        <taxon>Bacteroidota</taxon>
        <taxon>Bacteroidia</taxon>
        <taxon>Marinilabiliales</taxon>
        <taxon>Marinilabiliaceae</taxon>
        <taxon>Saccharicrinis</taxon>
    </lineage>
</organism>
<dbReference type="PROSITE" id="PS51257">
    <property type="entry name" value="PROKAR_LIPOPROTEIN"/>
    <property type="match status" value="1"/>
</dbReference>
<name>A0A521AHR8_SACCC</name>
<evidence type="ECO:0000313" key="2">
    <source>
        <dbReference type="Proteomes" id="UP000319040"/>
    </source>
</evidence>
<reference evidence="1 2" key="1">
    <citation type="submission" date="2017-05" db="EMBL/GenBank/DDBJ databases">
        <authorList>
            <person name="Varghese N."/>
            <person name="Submissions S."/>
        </authorList>
    </citation>
    <scope>NUCLEOTIDE SEQUENCE [LARGE SCALE GENOMIC DNA]</scope>
    <source>
        <strain evidence="1 2">DSM 27040</strain>
    </source>
</reference>
<dbReference type="AlphaFoldDB" id="A0A521AHR8"/>